<dbReference type="KEGG" id="cgob:115005545"/>
<evidence type="ECO:0000313" key="2">
    <source>
        <dbReference type="Proteomes" id="UP000504630"/>
    </source>
</evidence>
<feature type="compositionally biased region" description="Acidic residues" evidence="1">
    <location>
        <begin position="1"/>
        <end position="24"/>
    </location>
</feature>
<dbReference type="Proteomes" id="UP000504630">
    <property type="component" value="Unplaced"/>
</dbReference>
<dbReference type="GO" id="GO:0016301">
    <property type="term" value="F:kinase activity"/>
    <property type="evidence" value="ECO:0007669"/>
    <property type="project" value="UniProtKB-KW"/>
</dbReference>
<accession>A0A6J2PCJ0</accession>
<organism evidence="2 3">
    <name type="scientific">Cottoperca gobio</name>
    <name type="common">Frogmouth</name>
    <name type="synonym">Aphritis gobio</name>
    <dbReference type="NCBI Taxonomy" id="56716"/>
    <lineage>
        <taxon>Eukaryota</taxon>
        <taxon>Metazoa</taxon>
        <taxon>Chordata</taxon>
        <taxon>Craniata</taxon>
        <taxon>Vertebrata</taxon>
        <taxon>Euteleostomi</taxon>
        <taxon>Actinopterygii</taxon>
        <taxon>Neopterygii</taxon>
        <taxon>Teleostei</taxon>
        <taxon>Neoteleostei</taxon>
        <taxon>Acanthomorphata</taxon>
        <taxon>Eupercaria</taxon>
        <taxon>Perciformes</taxon>
        <taxon>Notothenioidei</taxon>
        <taxon>Bovichtidae</taxon>
        <taxon>Cottoperca</taxon>
    </lineage>
</organism>
<feature type="compositionally biased region" description="Acidic residues" evidence="1">
    <location>
        <begin position="41"/>
        <end position="55"/>
    </location>
</feature>
<feature type="region of interest" description="Disordered" evidence="1">
    <location>
        <begin position="39"/>
        <end position="92"/>
    </location>
</feature>
<dbReference type="RefSeq" id="XP_029283275.1">
    <property type="nucleotide sequence ID" value="XM_029427415.1"/>
</dbReference>
<keyword evidence="3" id="KW-0808">Transferase</keyword>
<sequence>MDEERLEPRSDDDDTNFEESEDELREAVADSMKNLFVMEDSSSDEGMMEQTEDGGAESAADSQHLQLEVEDSPADVVSSEPEERDGETITRL</sequence>
<dbReference type="GeneID" id="115005545"/>
<feature type="region of interest" description="Disordered" evidence="1">
    <location>
        <begin position="1"/>
        <end position="25"/>
    </location>
</feature>
<gene>
    <name evidence="3" type="primary">LOC115005545</name>
</gene>
<evidence type="ECO:0000256" key="1">
    <source>
        <dbReference type="SAM" id="MobiDB-lite"/>
    </source>
</evidence>
<dbReference type="InParanoid" id="A0A6J2PCJ0"/>
<reference evidence="3" key="1">
    <citation type="submission" date="2025-08" db="UniProtKB">
        <authorList>
            <consortium name="RefSeq"/>
        </authorList>
    </citation>
    <scope>IDENTIFICATION</scope>
</reference>
<evidence type="ECO:0000313" key="3">
    <source>
        <dbReference type="RefSeq" id="XP_029283275.1"/>
    </source>
</evidence>
<keyword evidence="3" id="KW-0418">Kinase</keyword>
<keyword evidence="2" id="KW-1185">Reference proteome</keyword>
<name>A0A6J2PCJ0_COTGO</name>
<dbReference type="AlphaFoldDB" id="A0A6J2PCJ0"/>
<proteinExistence type="predicted"/>
<dbReference type="OrthoDB" id="248923at2759"/>
<protein>
    <submittedName>
        <fullName evidence="3">Serine/threonine-protein kinase Nek5</fullName>
    </submittedName>
</protein>